<dbReference type="Proteomes" id="UP000183832">
    <property type="component" value="Unassembled WGS sequence"/>
</dbReference>
<evidence type="ECO:0000256" key="1">
    <source>
        <dbReference type="SAM" id="Phobius"/>
    </source>
</evidence>
<keyword evidence="1" id="KW-0812">Transmembrane</keyword>
<feature type="transmembrane region" description="Helical" evidence="1">
    <location>
        <begin position="14"/>
        <end position="31"/>
    </location>
</feature>
<organism evidence="2 3">
    <name type="scientific">Clunio marinus</name>
    <dbReference type="NCBI Taxonomy" id="568069"/>
    <lineage>
        <taxon>Eukaryota</taxon>
        <taxon>Metazoa</taxon>
        <taxon>Ecdysozoa</taxon>
        <taxon>Arthropoda</taxon>
        <taxon>Hexapoda</taxon>
        <taxon>Insecta</taxon>
        <taxon>Pterygota</taxon>
        <taxon>Neoptera</taxon>
        <taxon>Endopterygota</taxon>
        <taxon>Diptera</taxon>
        <taxon>Nematocera</taxon>
        <taxon>Chironomoidea</taxon>
        <taxon>Chironomidae</taxon>
        <taxon>Clunio</taxon>
    </lineage>
</organism>
<accession>A0A1J1I187</accession>
<protein>
    <submittedName>
        <fullName evidence="2">CLUMA_CG006170, isoform A</fullName>
    </submittedName>
</protein>
<dbReference type="EMBL" id="CVRI01000033">
    <property type="protein sequence ID" value="CRK92606.1"/>
    <property type="molecule type" value="Genomic_DNA"/>
</dbReference>
<keyword evidence="1" id="KW-1133">Transmembrane helix</keyword>
<gene>
    <name evidence="2" type="ORF">CLUMA_CG006170</name>
</gene>
<proteinExistence type="predicted"/>
<sequence length="41" mass="4958">TKEKSIKFISLRRNANVIFIIVLEVWNLLWVRCVNKKLQFP</sequence>
<keyword evidence="1" id="KW-0472">Membrane</keyword>
<reference evidence="2 3" key="1">
    <citation type="submission" date="2015-04" db="EMBL/GenBank/DDBJ databases">
        <authorList>
            <person name="Syromyatnikov M.Y."/>
            <person name="Popov V.N."/>
        </authorList>
    </citation>
    <scope>NUCLEOTIDE SEQUENCE [LARGE SCALE GENOMIC DNA]</scope>
</reference>
<evidence type="ECO:0000313" key="3">
    <source>
        <dbReference type="Proteomes" id="UP000183832"/>
    </source>
</evidence>
<feature type="non-terminal residue" evidence="2">
    <location>
        <position position="1"/>
    </location>
</feature>
<dbReference type="AlphaFoldDB" id="A0A1J1I187"/>
<name>A0A1J1I187_9DIPT</name>
<evidence type="ECO:0000313" key="2">
    <source>
        <dbReference type="EMBL" id="CRK92606.1"/>
    </source>
</evidence>
<keyword evidence="3" id="KW-1185">Reference proteome</keyword>